<accession>A0A7Y7LZU0</accession>
<reference evidence="2 3" key="1">
    <citation type="submission" date="2020-02" db="EMBL/GenBank/DDBJ databases">
        <title>Genome sequence of strain AETb3-4.</title>
        <authorList>
            <person name="Gao J."/>
            <person name="Zhang X."/>
        </authorList>
    </citation>
    <scope>NUCLEOTIDE SEQUENCE [LARGE SCALE GENOMIC DNA]</scope>
    <source>
        <strain evidence="2 3">AETb3-4</strain>
    </source>
</reference>
<feature type="region of interest" description="Disordered" evidence="1">
    <location>
        <begin position="1"/>
        <end position="71"/>
    </location>
</feature>
<name>A0A7Y7LZU0_9MICC</name>
<organism evidence="2 3">
    <name type="scientific">Arthrobacter wenxiniae</name>
    <dbReference type="NCBI Taxonomy" id="2713570"/>
    <lineage>
        <taxon>Bacteria</taxon>
        <taxon>Bacillati</taxon>
        <taxon>Actinomycetota</taxon>
        <taxon>Actinomycetes</taxon>
        <taxon>Micrococcales</taxon>
        <taxon>Micrococcaceae</taxon>
        <taxon>Arthrobacter</taxon>
    </lineage>
</organism>
<proteinExistence type="predicted"/>
<comment type="caution">
    <text evidence="2">The sequence shown here is derived from an EMBL/GenBank/DDBJ whole genome shotgun (WGS) entry which is preliminary data.</text>
</comment>
<dbReference type="Proteomes" id="UP000543556">
    <property type="component" value="Unassembled WGS sequence"/>
</dbReference>
<feature type="compositionally biased region" description="Basic and acidic residues" evidence="1">
    <location>
        <begin position="36"/>
        <end position="60"/>
    </location>
</feature>
<dbReference type="AlphaFoldDB" id="A0A7Y7LZU0"/>
<evidence type="ECO:0000256" key="1">
    <source>
        <dbReference type="SAM" id="MobiDB-lite"/>
    </source>
</evidence>
<evidence type="ECO:0000313" key="2">
    <source>
        <dbReference type="EMBL" id="NVM95036.1"/>
    </source>
</evidence>
<dbReference type="RefSeq" id="WP_176634752.1">
    <property type="nucleotide sequence ID" value="NZ_JAAMFM010000010.1"/>
</dbReference>
<dbReference type="EMBL" id="JAAMFM010000010">
    <property type="protein sequence ID" value="NVM95036.1"/>
    <property type="molecule type" value="Genomic_DNA"/>
</dbReference>
<evidence type="ECO:0000313" key="3">
    <source>
        <dbReference type="Proteomes" id="UP000543556"/>
    </source>
</evidence>
<protein>
    <submittedName>
        <fullName evidence="2">Uncharacterized protein</fullName>
    </submittedName>
</protein>
<keyword evidence="3" id="KW-1185">Reference proteome</keyword>
<feature type="compositionally biased region" description="Basic and acidic residues" evidence="1">
    <location>
        <begin position="1"/>
        <end position="10"/>
    </location>
</feature>
<sequence>MDSNRTKDSSQEGTIVNPGKDEGRDTSVGDEGDNANELRFDEEQRLIREQSLRQEKDDRLIGGPPLRPESD</sequence>
<gene>
    <name evidence="2" type="ORF">G6034_08935</name>
</gene>